<evidence type="ECO:0000256" key="3">
    <source>
        <dbReference type="ARBA" id="ARBA00022737"/>
    </source>
</evidence>
<protein>
    <recommendedName>
        <fullName evidence="12">NB-ARC domain-containing protein</fullName>
    </recommendedName>
</protein>
<dbReference type="Gene3D" id="1.10.8.430">
    <property type="entry name" value="Helical domain of apoptotic protease-activating factors"/>
    <property type="match status" value="1"/>
</dbReference>
<evidence type="ECO:0000256" key="4">
    <source>
        <dbReference type="ARBA" id="ARBA00022741"/>
    </source>
</evidence>
<dbReference type="InterPro" id="IPR044974">
    <property type="entry name" value="Disease_R_plants"/>
</dbReference>
<keyword evidence="3" id="KW-0677">Repeat</keyword>
<dbReference type="FunFam" id="1.10.10.10:FF:000322">
    <property type="entry name" value="Probable disease resistance protein At1g63360"/>
    <property type="match status" value="1"/>
</dbReference>
<keyword evidence="5" id="KW-0611">Plant defense</keyword>
<evidence type="ECO:0000313" key="10">
    <source>
        <dbReference type="EMBL" id="KAF5954118.1"/>
    </source>
</evidence>
<dbReference type="Gene3D" id="1.10.10.10">
    <property type="entry name" value="Winged helix-like DNA-binding domain superfamily/Winged helix DNA-binding domain"/>
    <property type="match status" value="1"/>
</dbReference>
<keyword evidence="11" id="KW-1185">Reference proteome</keyword>
<dbReference type="GO" id="GO:0005524">
    <property type="term" value="F:ATP binding"/>
    <property type="evidence" value="ECO:0007669"/>
    <property type="project" value="UniProtKB-KW"/>
</dbReference>
<dbReference type="EMBL" id="JACBKZ010000003">
    <property type="protein sequence ID" value="KAF5954118.1"/>
    <property type="molecule type" value="Genomic_DNA"/>
</dbReference>
<dbReference type="InterPro" id="IPR032675">
    <property type="entry name" value="LRR_dom_sf"/>
</dbReference>
<dbReference type="InterPro" id="IPR042197">
    <property type="entry name" value="Apaf_helical"/>
</dbReference>
<name>A0A7J7HQ48_CAMSI</name>
<evidence type="ECO:0000256" key="2">
    <source>
        <dbReference type="ARBA" id="ARBA00022614"/>
    </source>
</evidence>
<evidence type="ECO:0000259" key="7">
    <source>
        <dbReference type="Pfam" id="PF00931"/>
    </source>
</evidence>
<sequence length="305" mass="34777">MELRFLIVLDDICTNDDWLKFVRPFADAVNGSRVIITTRDSKVASEVDPWSHPLNLMQLTEEDTWALFLNKAVPENSSENNLNNVKAEIVSLCRGLPMAIVLLGGLLSTVELSEWSIVIDHLLARDHHFLKCIVDLSYEKLPSRLKLCFLYLVMFPKSYEISTRRLLQLWVAEGFVQTSNEPSIDSQDMAMTCLKELERRNMIEITERKSDESPKTCQGVYKPSLPEKLGQYLKNLRYIGLRWTGLHTFPESIGDLQCLETLDLKYTNITTLPSSIWKAKSLRHLYMTGASIQKPSSKESSTSTS</sequence>
<dbReference type="AlphaFoldDB" id="A0A7J7HQ48"/>
<keyword evidence="2" id="KW-0433">Leucine-rich repeat</keyword>
<dbReference type="InterPro" id="IPR058922">
    <property type="entry name" value="WHD_DRP"/>
</dbReference>
<dbReference type="InterPro" id="IPR002182">
    <property type="entry name" value="NB-ARC"/>
</dbReference>
<dbReference type="Pfam" id="PF00931">
    <property type="entry name" value="NB-ARC"/>
    <property type="match status" value="1"/>
</dbReference>
<evidence type="ECO:0000259" key="9">
    <source>
        <dbReference type="Pfam" id="PF23598"/>
    </source>
</evidence>
<accession>A0A7J7HQ48</accession>
<evidence type="ECO:0000256" key="5">
    <source>
        <dbReference type="ARBA" id="ARBA00022821"/>
    </source>
</evidence>
<dbReference type="GO" id="GO:0043531">
    <property type="term" value="F:ADP binding"/>
    <property type="evidence" value="ECO:0007669"/>
    <property type="project" value="InterPro"/>
</dbReference>
<dbReference type="Pfam" id="PF23559">
    <property type="entry name" value="WHD_DRP"/>
    <property type="match status" value="1"/>
</dbReference>
<dbReference type="Gene3D" id="3.80.10.10">
    <property type="entry name" value="Ribonuclease Inhibitor"/>
    <property type="match status" value="1"/>
</dbReference>
<dbReference type="SUPFAM" id="SSF52540">
    <property type="entry name" value="P-loop containing nucleoside triphosphate hydrolases"/>
    <property type="match status" value="1"/>
</dbReference>
<reference evidence="10 11" key="2">
    <citation type="submission" date="2020-07" db="EMBL/GenBank/DDBJ databases">
        <title>Genome assembly of wild tea tree DASZ reveals pedigree and selection history of tea varieties.</title>
        <authorList>
            <person name="Zhang W."/>
        </authorList>
    </citation>
    <scope>NUCLEOTIDE SEQUENCE [LARGE SCALE GENOMIC DNA]</scope>
    <source>
        <strain evidence="11">cv. G240</strain>
        <tissue evidence="10">Leaf</tissue>
    </source>
</reference>
<dbReference type="Proteomes" id="UP000593564">
    <property type="component" value="Unassembled WGS sequence"/>
</dbReference>
<evidence type="ECO:0000256" key="6">
    <source>
        <dbReference type="ARBA" id="ARBA00022840"/>
    </source>
</evidence>
<feature type="domain" description="Disease resistance R13L4/SHOC-2-like LRR" evidence="9">
    <location>
        <begin position="233"/>
        <end position="288"/>
    </location>
</feature>
<comment type="similarity">
    <text evidence="1">Belongs to the disease resistance NB-LRR family.</text>
</comment>
<evidence type="ECO:0008006" key="12">
    <source>
        <dbReference type="Google" id="ProtNLM"/>
    </source>
</evidence>
<dbReference type="PANTHER" id="PTHR23155">
    <property type="entry name" value="DISEASE RESISTANCE PROTEIN RP"/>
    <property type="match status" value="1"/>
</dbReference>
<keyword evidence="6" id="KW-0067">ATP-binding</keyword>
<dbReference type="Pfam" id="PF23598">
    <property type="entry name" value="LRR_14"/>
    <property type="match status" value="1"/>
</dbReference>
<evidence type="ECO:0000259" key="8">
    <source>
        <dbReference type="Pfam" id="PF23559"/>
    </source>
</evidence>
<organism evidence="10 11">
    <name type="scientific">Camellia sinensis</name>
    <name type="common">Tea plant</name>
    <name type="synonym">Thea sinensis</name>
    <dbReference type="NCBI Taxonomy" id="4442"/>
    <lineage>
        <taxon>Eukaryota</taxon>
        <taxon>Viridiplantae</taxon>
        <taxon>Streptophyta</taxon>
        <taxon>Embryophyta</taxon>
        <taxon>Tracheophyta</taxon>
        <taxon>Spermatophyta</taxon>
        <taxon>Magnoliopsida</taxon>
        <taxon>eudicotyledons</taxon>
        <taxon>Gunneridae</taxon>
        <taxon>Pentapetalae</taxon>
        <taxon>asterids</taxon>
        <taxon>Ericales</taxon>
        <taxon>Theaceae</taxon>
        <taxon>Camellia</taxon>
    </lineage>
</organism>
<reference evidence="11" key="1">
    <citation type="journal article" date="2020" name="Nat. Commun.">
        <title>Genome assembly of wild tea tree DASZ reveals pedigree and selection history of tea varieties.</title>
        <authorList>
            <person name="Zhang W."/>
            <person name="Zhang Y."/>
            <person name="Qiu H."/>
            <person name="Guo Y."/>
            <person name="Wan H."/>
            <person name="Zhang X."/>
            <person name="Scossa F."/>
            <person name="Alseekh S."/>
            <person name="Zhang Q."/>
            <person name="Wang P."/>
            <person name="Xu L."/>
            <person name="Schmidt M.H."/>
            <person name="Jia X."/>
            <person name="Li D."/>
            <person name="Zhu A."/>
            <person name="Guo F."/>
            <person name="Chen W."/>
            <person name="Ni D."/>
            <person name="Usadel B."/>
            <person name="Fernie A.R."/>
            <person name="Wen W."/>
        </authorList>
    </citation>
    <scope>NUCLEOTIDE SEQUENCE [LARGE SCALE GENOMIC DNA]</scope>
    <source>
        <strain evidence="11">cv. G240</strain>
    </source>
</reference>
<feature type="domain" description="NB-ARC" evidence="7">
    <location>
        <begin position="4"/>
        <end position="76"/>
    </location>
</feature>
<comment type="caution">
    <text evidence="10">The sequence shown here is derived from an EMBL/GenBank/DDBJ whole genome shotgun (WGS) entry which is preliminary data.</text>
</comment>
<keyword evidence="4" id="KW-0547">Nucleotide-binding</keyword>
<evidence type="ECO:0000313" key="11">
    <source>
        <dbReference type="Proteomes" id="UP000593564"/>
    </source>
</evidence>
<dbReference type="GO" id="GO:0098542">
    <property type="term" value="P:defense response to other organism"/>
    <property type="evidence" value="ECO:0007669"/>
    <property type="project" value="TreeGrafter"/>
</dbReference>
<dbReference type="Gene3D" id="3.40.50.300">
    <property type="entry name" value="P-loop containing nucleotide triphosphate hydrolases"/>
    <property type="match status" value="1"/>
</dbReference>
<dbReference type="PANTHER" id="PTHR23155:SF955">
    <property type="entry name" value="AAA+ ATPASE DOMAIN-CONTAINING PROTEIN"/>
    <property type="match status" value="1"/>
</dbReference>
<dbReference type="InterPro" id="IPR027417">
    <property type="entry name" value="P-loop_NTPase"/>
</dbReference>
<dbReference type="InterPro" id="IPR036388">
    <property type="entry name" value="WH-like_DNA-bd_sf"/>
</dbReference>
<proteinExistence type="inferred from homology"/>
<gene>
    <name evidence="10" type="ORF">HYC85_006974</name>
</gene>
<feature type="domain" description="Disease resistance protein winged helix" evidence="8">
    <location>
        <begin position="154"/>
        <end position="217"/>
    </location>
</feature>
<evidence type="ECO:0000256" key="1">
    <source>
        <dbReference type="ARBA" id="ARBA00008894"/>
    </source>
</evidence>
<dbReference type="InterPro" id="IPR055414">
    <property type="entry name" value="LRR_R13L4/SHOC2-like"/>
</dbReference>
<dbReference type="SUPFAM" id="SSF52047">
    <property type="entry name" value="RNI-like"/>
    <property type="match status" value="1"/>
</dbReference>